<keyword evidence="4" id="KW-1185">Reference proteome</keyword>
<feature type="region of interest" description="Disordered" evidence="1">
    <location>
        <begin position="1"/>
        <end position="73"/>
    </location>
</feature>
<proteinExistence type="predicted"/>
<evidence type="ECO:0000313" key="3">
    <source>
        <dbReference type="EMBL" id="KAJ5074687.1"/>
    </source>
</evidence>
<comment type="caution">
    <text evidence="3">The sequence shown here is derived from an EMBL/GenBank/DDBJ whole genome shotgun (WGS) entry which is preliminary data.</text>
</comment>
<sequence>MGLGSSKEKEKQQQQKQISQNKTKTNQIHEKRKPQIEKDQNLQLEKSKEIKRKEREEKKQQKTKRKQARESRRVIRIQKAVRMKQQNDYFIEVKQNLTQIQQMIRMTKTRKNYLKSILLKVYPLKILKKQSVAQEFLETETGYLKFLKILVNGYMNPLEEKNHYKRR</sequence>
<dbReference type="AlphaFoldDB" id="A0A9Q0LKP6"/>
<dbReference type="SUPFAM" id="SSF48065">
    <property type="entry name" value="DBL homology domain (DH-domain)"/>
    <property type="match status" value="1"/>
</dbReference>
<organism evidence="3 4">
    <name type="scientific">Anaeramoeba ignava</name>
    <name type="common">Anaerobic marine amoeba</name>
    <dbReference type="NCBI Taxonomy" id="1746090"/>
    <lineage>
        <taxon>Eukaryota</taxon>
        <taxon>Metamonada</taxon>
        <taxon>Anaeramoebidae</taxon>
        <taxon>Anaeramoeba</taxon>
    </lineage>
</organism>
<name>A0A9Q0LKP6_ANAIG</name>
<feature type="compositionally biased region" description="Basic and acidic residues" evidence="1">
    <location>
        <begin position="27"/>
        <end position="60"/>
    </location>
</feature>
<feature type="domain" description="DH" evidence="2">
    <location>
        <begin position="128"/>
        <end position="167"/>
    </location>
</feature>
<feature type="compositionally biased region" description="Basic and acidic residues" evidence="1">
    <location>
        <begin position="1"/>
        <end position="13"/>
    </location>
</feature>
<dbReference type="InterPro" id="IPR000219">
    <property type="entry name" value="DH_dom"/>
</dbReference>
<dbReference type="GO" id="GO:0005085">
    <property type="term" value="F:guanyl-nucleotide exchange factor activity"/>
    <property type="evidence" value="ECO:0007669"/>
    <property type="project" value="InterPro"/>
</dbReference>
<evidence type="ECO:0000313" key="4">
    <source>
        <dbReference type="Proteomes" id="UP001149090"/>
    </source>
</evidence>
<evidence type="ECO:0000259" key="2">
    <source>
        <dbReference type="PROSITE" id="PS50010"/>
    </source>
</evidence>
<protein>
    <submittedName>
        <fullName evidence="3">Rho guanine nucleotide exchange factor</fullName>
    </submittedName>
</protein>
<dbReference type="EMBL" id="JAPDFW010000069">
    <property type="protein sequence ID" value="KAJ5074687.1"/>
    <property type="molecule type" value="Genomic_DNA"/>
</dbReference>
<accession>A0A9Q0LKP6</accession>
<evidence type="ECO:0000256" key="1">
    <source>
        <dbReference type="SAM" id="MobiDB-lite"/>
    </source>
</evidence>
<dbReference type="InterPro" id="IPR035899">
    <property type="entry name" value="DBL_dom_sf"/>
</dbReference>
<feature type="compositionally biased region" description="Low complexity" evidence="1">
    <location>
        <begin position="14"/>
        <end position="26"/>
    </location>
</feature>
<dbReference type="Proteomes" id="UP001149090">
    <property type="component" value="Unassembled WGS sequence"/>
</dbReference>
<dbReference type="Gene3D" id="1.20.900.10">
    <property type="entry name" value="Dbl homology (DH) domain"/>
    <property type="match status" value="1"/>
</dbReference>
<dbReference type="PROSITE" id="PS50010">
    <property type="entry name" value="DH_2"/>
    <property type="match status" value="1"/>
</dbReference>
<reference evidence="3" key="1">
    <citation type="submission" date="2022-10" db="EMBL/GenBank/DDBJ databases">
        <title>Novel sulphate-reducing endosymbionts in the free-living metamonad Anaeramoeba.</title>
        <authorList>
            <person name="Jerlstrom-Hultqvist J."/>
            <person name="Cepicka I."/>
            <person name="Gallot-Lavallee L."/>
            <person name="Salas-Leiva D."/>
            <person name="Curtis B.A."/>
            <person name="Zahonova K."/>
            <person name="Pipaliya S."/>
            <person name="Dacks J."/>
            <person name="Roger A.J."/>
        </authorList>
    </citation>
    <scope>NUCLEOTIDE SEQUENCE</scope>
    <source>
        <strain evidence="3">BMAN</strain>
    </source>
</reference>
<gene>
    <name evidence="3" type="ORF">M0811_08042</name>
</gene>